<sequence>MRLLQRQSDGSFCLTKDFVDAIPPYAIPSHTWGDDDQEVTFQDVKEGTGQHKEGYRKLESCSKQAAADDLQYF</sequence>
<reference evidence="1 2" key="1">
    <citation type="submission" date="2023-01" db="EMBL/GenBank/DDBJ databases">
        <title>Analysis of 21 Apiospora genomes using comparative genomics revels a genus with tremendous synthesis potential of carbohydrate active enzymes and secondary metabolites.</title>
        <authorList>
            <person name="Sorensen T."/>
        </authorList>
    </citation>
    <scope>NUCLEOTIDE SEQUENCE [LARGE SCALE GENOMIC DNA]</scope>
    <source>
        <strain evidence="1 2">CBS 24483</strain>
    </source>
</reference>
<dbReference type="GeneID" id="92071165"/>
<evidence type="ECO:0000313" key="2">
    <source>
        <dbReference type="Proteomes" id="UP001391051"/>
    </source>
</evidence>
<comment type="caution">
    <text evidence="1">The sequence shown here is derived from an EMBL/GenBank/DDBJ whole genome shotgun (WGS) entry which is preliminary data.</text>
</comment>
<dbReference type="EMBL" id="JAQQWE010000001">
    <property type="protein sequence ID" value="KAK7967604.1"/>
    <property type="molecule type" value="Genomic_DNA"/>
</dbReference>
<evidence type="ECO:0000313" key="1">
    <source>
        <dbReference type="EMBL" id="KAK7967604.1"/>
    </source>
</evidence>
<accession>A0ABR1QYA3</accession>
<dbReference type="RefSeq" id="XP_066706996.1">
    <property type="nucleotide sequence ID" value="XM_066838103.1"/>
</dbReference>
<gene>
    <name evidence="1" type="ORF">PG986_001881</name>
</gene>
<dbReference type="PANTHER" id="PTHR10622:SF13">
    <property type="entry name" value="NACHT DOMAIN-CONTAINING PROTEIN"/>
    <property type="match status" value="1"/>
</dbReference>
<dbReference type="PANTHER" id="PTHR10622">
    <property type="entry name" value="HET DOMAIN-CONTAINING PROTEIN"/>
    <property type="match status" value="1"/>
</dbReference>
<dbReference type="Proteomes" id="UP001391051">
    <property type="component" value="Unassembled WGS sequence"/>
</dbReference>
<name>A0ABR1QYA3_9PEZI</name>
<proteinExistence type="predicted"/>
<keyword evidence="2" id="KW-1185">Reference proteome</keyword>
<protein>
    <submittedName>
        <fullName evidence="1">Uncharacterized protein</fullName>
    </submittedName>
</protein>
<organism evidence="1 2">
    <name type="scientific">Apiospora aurea</name>
    <dbReference type="NCBI Taxonomy" id="335848"/>
    <lineage>
        <taxon>Eukaryota</taxon>
        <taxon>Fungi</taxon>
        <taxon>Dikarya</taxon>
        <taxon>Ascomycota</taxon>
        <taxon>Pezizomycotina</taxon>
        <taxon>Sordariomycetes</taxon>
        <taxon>Xylariomycetidae</taxon>
        <taxon>Amphisphaeriales</taxon>
        <taxon>Apiosporaceae</taxon>
        <taxon>Apiospora</taxon>
    </lineage>
</organism>